<dbReference type="Proteomes" id="UP001652622">
    <property type="component" value="Unplaced"/>
</dbReference>
<dbReference type="InterPro" id="IPR029058">
    <property type="entry name" value="AB_hydrolase_fold"/>
</dbReference>
<feature type="compositionally biased region" description="Basic and acidic residues" evidence="1">
    <location>
        <begin position="223"/>
        <end position="236"/>
    </location>
</feature>
<dbReference type="PANTHER" id="PTHR21357">
    <property type="entry name" value="FAM172 FAMILY PROTEIN HOMOLOG CG10038"/>
    <property type="match status" value="1"/>
</dbReference>
<name>A0ABM3ZDZ6_PANGU</name>
<dbReference type="SUPFAM" id="SSF53474">
    <property type="entry name" value="alpha/beta-Hydrolases"/>
    <property type="match status" value="1"/>
</dbReference>
<organism evidence="4 5">
    <name type="scientific">Pantherophis guttatus</name>
    <name type="common">Corn snake</name>
    <name type="synonym">Elaphe guttata</name>
    <dbReference type="NCBI Taxonomy" id="94885"/>
    <lineage>
        <taxon>Eukaryota</taxon>
        <taxon>Metazoa</taxon>
        <taxon>Chordata</taxon>
        <taxon>Craniata</taxon>
        <taxon>Vertebrata</taxon>
        <taxon>Euteleostomi</taxon>
        <taxon>Lepidosauria</taxon>
        <taxon>Squamata</taxon>
        <taxon>Bifurcata</taxon>
        <taxon>Unidentata</taxon>
        <taxon>Episquamata</taxon>
        <taxon>Toxicofera</taxon>
        <taxon>Serpentes</taxon>
        <taxon>Colubroidea</taxon>
        <taxon>Colubridae</taxon>
        <taxon>Colubrinae</taxon>
        <taxon>Pantherophis</taxon>
    </lineage>
</organism>
<feature type="chain" id="PRO_5047516871" evidence="2">
    <location>
        <begin position="21"/>
        <end position="394"/>
    </location>
</feature>
<protein>
    <submittedName>
        <fullName evidence="5">Cotranscriptional regulator FAM172A isoform X4</fullName>
    </submittedName>
</protein>
<evidence type="ECO:0000256" key="2">
    <source>
        <dbReference type="SAM" id="SignalP"/>
    </source>
</evidence>
<dbReference type="InterPro" id="IPR053858">
    <property type="entry name" value="Arb2_dom"/>
</dbReference>
<accession>A0ABM3ZDZ6</accession>
<keyword evidence="4" id="KW-1185">Reference proteome</keyword>
<dbReference type="Pfam" id="PF22749">
    <property type="entry name" value="Arb2"/>
    <property type="match status" value="1"/>
</dbReference>
<dbReference type="GeneID" id="117679063"/>
<feature type="signal peptide" evidence="2">
    <location>
        <begin position="1"/>
        <end position="20"/>
    </location>
</feature>
<dbReference type="InterPro" id="IPR048263">
    <property type="entry name" value="Arb2"/>
</dbReference>
<sequence>MHVFIIALSLLRVWINMAQLQQGGPDEKEKTTALKDLLSRIDLDELMKKDEPPLEFPDTLEGFEYTFNEKGQLRHIKTGEPFVFNYREDLHRWNQKRYEALGEIITKYVYELLEEECHLKKVYVPVDAEETEPRSFIFMSEDALINPDKLMILIQGSGVVRAGQWARRLIINEDLDSGTQIPYIKRAIEEGYGVIVLNPNENYIEVEKIKAQQQPSPDSSDEPAEKKERKDKIPKDTKKRRDFYEKYRNPQKEKETTQVYIRENGSPEEHAIYVWDHFISQSLAENVFVVAHSYGGLAFVELMIQREIEVKNKVTAVALTDSVHNVWHQEADKIVREWLRENCCNWVSSSEPLDTSVESMLPDCPRVSAVLLYIIHFTDKRQDKPVILQLKNDS</sequence>
<evidence type="ECO:0000313" key="4">
    <source>
        <dbReference type="Proteomes" id="UP001652622"/>
    </source>
</evidence>
<feature type="compositionally biased region" description="Basic and acidic residues" evidence="1">
    <location>
        <begin position="242"/>
        <end position="256"/>
    </location>
</feature>
<feature type="region of interest" description="Disordered" evidence="1">
    <location>
        <begin position="209"/>
        <end position="257"/>
    </location>
</feature>
<evidence type="ECO:0000259" key="3">
    <source>
        <dbReference type="Pfam" id="PF22749"/>
    </source>
</evidence>
<dbReference type="Gene3D" id="3.40.50.1820">
    <property type="entry name" value="alpha/beta hydrolase"/>
    <property type="match status" value="1"/>
</dbReference>
<evidence type="ECO:0000313" key="5">
    <source>
        <dbReference type="RefSeq" id="XP_060546599.1"/>
    </source>
</evidence>
<evidence type="ECO:0000256" key="1">
    <source>
        <dbReference type="SAM" id="MobiDB-lite"/>
    </source>
</evidence>
<keyword evidence="2" id="KW-0732">Signal</keyword>
<reference evidence="5" key="1">
    <citation type="submission" date="2025-08" db="UniProtKB">
        <authorList>
            <consortium name="RefSeq"/>
        </authorList>
    </citation>
    <scope>IDENTIFICATION</scope>
    <source>
        <tissue evidence="5">Blood</tissue>
    </source>
</reference>
<feature type="domain" description="Arb2" evidence="3">
    <location>
        <begin position="56"/>
        <end position="353"/>
    </location>
</feature>
<gene>
    <name evidence="5" type="primary">ARB2A</name>
</gene>
<dbReference type="PANTHER" id="PTHR21357:SF3">
    <property type="entry name" value="COTRANSCRIPTIONAL REGULATOR FAM172A"/>
    <property type="match status" value="1"/>
</dbReference>
<dbReference type="RefSeq" id="XP_060546599.1">
    <property type="nucleotide sequence ID" value="XM_060690616.1"/>
</dbReference>
<proteinExistence type="predicted"/>